<dbReference type="RefSeq" id="XP_007388475.1">
    <property type="nucleotide sequence ID" value="XM_007388413.1"/>
</dbReference>
<gene>
    <name evidence="2" type="ORF">PUNSTDRAFT_47579</name>
</gene>
<evidence type="ECO:0000313" key="3">
    <source>
        <dbReference type="Proteomes" id="UP000054196"/>
    </source>
</evidence>
<dbReference type="GeneID" id="18882900"/>
<protein>
    <submittedName>
        <fullName evidence="2">Uncharacterized protein</fullName>
    </submittedName>
</protein>
<feature type="region of interest" description="Disordered" evidence="1">
    <location>
        <begin position="128"/>
        <end position="172"/>
    </location>
</feature>
<dbReference type="AlphaFoldDB" id="R7S3G0"/>
<evidence type="ECO:0000313" key="2">
    <source>
        <dbReference type="EMBL" id="EIN04332.1"/>
    </source>
</evidence>
<sequence>MSTSSAPHLSKKTEARRPLGYPLSWRTLAELPFTLEAARRDLEAASAGDVAKFAMLEALIDMSRYFQGPEQSEAIRWLSKKAKRLIIPQERASTELAMERERWRTVRDEARREVAKMRLIPPELFIATEESPGPSQSLVEQHAKQRARARRAKHRNRKSCATPDNSGGTSTVVEADEQGDSVMEEEAASSSTTVTVPVVEISPVFESPTALHDSAGSGHFEPVIPADGLKDVVQDNTDNTSNSDMGFVNPPVSQTAVVQPAPPLTPLARSSVVGLSGERDDMDVDGHSGVEVIVEDAPLGPPVSVQSSPAALQQELLQSLATLKPSQDYVLPDPIMPAPDRPYLFFDEADSLFFHGAKRIKKSSELLELASKRTLNLFALDAYTMDHHFGPFTDVPIYEVLIYLDAVLPRSAGQGGVDWPNAPPFWQMQLLFLFYMLFPDLYETVKLIRIRQKPSLVQRIAAAEAYRAPPRLPIRLKPEQYTLHYAGTALLDGSCFTDYMLDRGISRAELRRFSSAARVLVLFMVKKIVHVNFMSDEHLRRLEELLCRGTAFDPRNPKDWHNYAVRELRAVGMFTKLWDASAASKELCPAFHCEIEQERREAPNAWLYGKPREFREKVPSSHQGVDAMCRKYDGYRRPLLMAEVGEPSNKLQYGGIKMVRPWHLGAESQE</sequence>
<dbReference type="EMBL" id="JH687555">
    <property type="protein sequence ID" value="EIN04332.1"/>
    <property type="molecule type" value="Genomic_DNA"/>
</dbReference>
<feature type="compositionally biased region" description="Basic residues" evidence="1">
    <location>
        <begin position="144"/>
        <end position="158"/>
    </location>
</feature>
<keyword evidence="3" id="KW-1185">Reference proteome</keyword>
<reference evidence="3" key="1">
    <citation type="journal article" date="2012" name="Science">
        <title>The Paleozoic origin of enzymatic lignin decomposition reconstructed from 31 fungal genomes.</title>
        <authorList>
            <person name="Floudas D."/>
            <person name="Binder M."/>
            <person name="Riley R."/>
            <person name="Barry K."/>
            <person name="Blanchette R.A."/>
            <person name="Henrissat B."/>
            <person name="Martinez A.T."/>
            <person name="Otillar R."/>
            <person name="Spatafora J.W."/>
            <person name="Yadav J.S."/>
            <person name="Aerts A."/>
            <person name="Benoit I."/>
            <person name="Boyd A."/>
            <person name="Carlson A."/>
            <person name="Copeland A."/>
            <person name="Coutinho P.M."/>
            <person name="de Vries R.P."/>
            <person name="Ferreira P."/>
            <person name="Findley K."/>
            <person name="Foster B."/>
            <person name="Gaskell J."/>
            <person name="Glotzer D."/>
            <person name="Gorecki P."/>
            <person name="Heitman J."/>
            <person name="Hesse C."/>
            <person name="Hori C."/>
            <person name="Igarashi K."/>
            <person name="Jurgens J.A."/>
            <person name="Kallen N."/>
            <person name="Kersten P."/>
            <person name="Kohler A."/>
            <person name="Kuees U."/>
            <person name="Kumar T.K.A."/>
            <person name="Kuo A."/>
            <person name="LaButti K."/>
            <person name="Larrondo L.F."/>
            <person name="Lindquist E."/>
            <person name="Ling A."/>
            <person name="Lombard V."/>
            <person name="Lucas S."/>
            <person name="Lundell T."/>
            <person name="Martin R."/>
            <person name="McLaughlin D.J."/>
            <person name="Morgenstern I."/>
            <person name="Morin E."/>
            <person name="Murat C."/>
            <person name="Nagy L.G."/>
            <person name="Nolan M."/>
            <person name="Ohm R.A."/>
            <person name="Patyshakuliyeva A."/>
            <person name="Rokas A."/>
            <person name="Ruiz-Duenas F.J."/>
            <person name="Sabat G."/>
            <person name="Salamov A."/>
            <person name="Samejima M."/>
            <person name="Schmutz J."/>
            <person name="Slot J.C."/>
            <person name="St John F."/>
            <person name="Stenlid J."/>
            <person name="Sun H."/>
            <person name="Sun S."/>
            <person name="Syed K."/>
            <person name="Tsang A."/>
            <person name="Wiebenga A."/>
            <person name="Young D."/>
            <person name="Pisabarro A."/>
            <person name="Eastwood D.C."/>
            <person name="Martin F."/>
            <person name="Cullen D."/>
            <person name="Grigoriev I.V."/>
            <person name="Hibbett D.S."/>
        </authorList>
    </citation>
    <scope>NUCLEOTIDE SEQUENCE [LARGE SCALE GENOMIC DNA]</scope>
    <source>
        <strain evidence="3">HHB-11173 SS5</strain>
    </source>
</reference>
<name>R7S3G0_PUNST</name>
<feature type="compositionally biased region" description="Polar residues" evidence="1">
    <location>
        <begin position="162"/>
        <end position="172"/>
    </location>
</feature>
<accession>R7S3G0</accession>
<organism evidence="2 3">
    <name type="scientific">Punctularia strigosozonata (strain HHB-11173)</name>
    <name type="common">White-rot fungus</name>
    <dbReference type="NCBI Taxonomy" id="741275"/>
    <lineage>
        <taxon>Eukaryota</taxon>
        <taxon>Fungi</taxon>
        <taxon>Dikarya</taxon>
        <taxon>Basidiomycota</taxon>
        <taxon>Agaricomycotina</taxon>
        <taxon>Agaricomycetes</taxon>
        <taxon>Corticiales</taxon>
        <taxon>Punctulariaceae</taxon>
        <taxon>Punctularia</taxon>
    </lineage>
</organism>
<dbReference type="HOGENOM" id="CLU_410005_0_0_1"/>
<dbReference type="Proteomes" id="UP000054196">
    <property type="component" value="Unassembled WGS sequence"/>
</dbReference>
<proteinExistence type="predicted"/>
<dbReference type="KEGG" id="psq:PUNSTDRAFT_47579"/>
<evidence type="ECO:0000256" key="1">
    <source>
        <dbReference type="SAM" id="MobiDB-lite"/>
    </source>
</evidence>